<keyword evidence="3" id="KW-1185">Reference proteome</keyword>
<dbReference type="Proteomes" id="UP001215231">
    <property type="component" value="Chromosome"/>
</dbReference>
<organism evidence="2 3">
    <name type="scientific">Thalassomonas haliotis</name>
    <dbReference type="NCBI Taxonomy" id="485448"/>
    <lineage>
        <taxon>Bacteria</taxon>
        <taxon>Pseudomonadati</taxon>
        <taxon>Pseudomonadota</taxon>
        <taxon>Gammaproteobacteria</taxon>
        <taxon>Alteromonadales</taxon>
        <taxon>Colwelliaceae</taxon>
        <taxon>Thalassomonas</taxon>
    </lineage>
</organism>
<keyword evidence="1" id="KW-0812">Transmembrane</keyword>
<keyword evidence="1" id="KW-1133">Transmembrane helix</keyword>
<name>A0ABY7VK98_9GAMM</name>
<dbReference type="RefSeq" id="WP_274054691.1">
    <property type="nucleotide sequence ID" value="NZ_CP059693.1"/>
</dbReference>
<evidence type="ECO:0000256" key="1">
    <source>
        <dbReference type="SAM" id="Phobius"/>
    </source>
</evidence>
<feature type="transmembrane region" description="Helical" evidence="1">
    <location>
        <begin position="12"/>
        <end position="35"/>
    </location>
</feature>
<keyword evidence="1" id="KW-0472">Membrane</keyword>
<feature type="transmembrane region" description="Helical" evidence="1">
    <location>
        <begin position="56"/>
        <end position="75"/>
    </location>
</feature>
<reference evidence="2 3" key="1">
    <citation type="journal article" date="2022" name="Mar. Drugs">
        <title>Bioassay-Guided Fractionation Leads to the Detection of Cholic Acid Generated by the Rare Thalassomonas sp.</title>
        <authorList>
            <person name="Pheiffer F."/>
            <person name="Schneider Y.K."/>
            <person name="Hansen E.H."/>
            <person name="Andersen J.H."/>
            <person name="Isaksson J."/>
            <person name="Busche T."/>
            <person name="R C."/>
            <person name="Kalinowski J."/>
            <person name="Zyl L.V."/>
            <person name="Trindade M."/>
        </authorList>
    </citation>
    <scope>NUCLEOTIDE SEQUENCE [LARGE SCALE GENOMIC DNA]</scope>
    <source>
        <strain evidence="2 3">A5K-61T</strain>
    </source>
</reference>
<sequence length="78" mass="8444">MVVVKNQTNVLIVLFSTGLGIVLGFLAIQVSNLALGFSSTISCFILMFGHSRKRKILNRCQFIGALSPIIGWALYVSG</sequence>
<proteinExistence type="predicted"/>
<gene>
    <name evidence="2" type="ORF">H3N35_12560</name>
</gene>
<protein>
    <submittedName>
        <fullName evidence="2">Uncharacterized protein</fullName>
    </submittedName>
</protein>
<accession>A0ABY7VK98</accession>
<evidence type="ECO:0000313" key="3">
    <source>
        <dbReference type="Proteomes" id="UP001215231"/>
    </source>
</evidence>
<dbReference type="EMBL" id="CP059693">
    <property type="protein sequence ID" value="WDE14164.1"/>
    <property type="molecule type" value="Genomic_DNA"/>
</dbReference>
<evidence type="ECO:0000313" key="2">
    <source>
        <dbReference type="EMBL" id="WDE14164.1"/>
    </source>
</evidence>